<feature type="compositionally biased region" description="Basic and acidic residues" evidence="1">
    <location>
        <begin position="46"/>
        <end position="64"/>
    </location>
</feature>
<accession>V3ZY36</accession>
<dbReference type="GO" id="GO:0061564">
    <property type="term" value="P:axon development"/>
    <property type="evidence" value="ECO:0007669"/>
    <property type="project" value="TreeGrafter"/>
</dbReference>
<dbReference type="GO" id="GO:0046983">
    <property type="term" value="F:protein dimerization activity"/>
    <property type="evidence" value="ECO:0007669"/>
    <property type="project" value="InterPro"/>
</dbReference>
<dbReference type="KEGG" id="lgi:LOTGIDRAFT_159843"/>
<dbReference type="GO" id="GO:0045944">
    <property type="term" value="P:positive regulation of transcription by RNA polymerase II"/>
    <property type="evidence" value="ECO:0007669"/>
    <property type="project" value="TreeGrafter"/>
</dbReference>
<dbReference type="AlphaFoldDB" id="V3ZY36"/>
<organism evidence="3 4">
    <name type="scientific">Lottia gigantea</name>
    <name type="common">Giant owl limpet</name>
    <dbReference type="NCBI Taxonomy" id="225164"/>
    <lineage>
        <taxon>Eukaryota</taxon>
        <taxon>Metazoa</taxon>
        <taxon>Spiralia</taxon>
        <taxon>Lophotrochozoa</taxon>
        <taxon>Mollusca</taxon>
        <taxon>Gastropoda</taxon>
        <taxon>Patellogastropoda</taxon>
        <taxon>Lottioidea</taxon>
        <taxon>Lottiidae</taxon>
        <taxon>Lottia</taxon>
    </lineage>
</organism>
<feature type="region of interest" description="Disordered" evidence="1">
    <location>
        <begin position="46"/>
        <end position="80"/>
    </location>
</feature>
<dbReference type="Pfam" id="PF00010">
    <property type="entry name" value="HLH"/>
    <property type="match status" value="1"/>
</dbReference>
<sequence length="250" mass="27633">MCDLNLESVEVRMDVNNTASSSGDNCEKKQKYNFRRSSVIKRIRVEENQKQSKKDARTKVKTKQEAQPLSKYRRRSANARERCRINDMNLAYEQLRNVLPQMSPVYSKNKLSKQTILTLAMNYIAALRRVLGYSDPQDRSDGESNGSSCSTVSSDGESSNSSLTTSDDGLCSTSSESVSDEMMLSTSLVTQCSTSSGNILHSKSSLSGKLSSDFESDDPLDLPMDISEEEICDIVTPEVTMITSGVTDNV</sequence>
<dbReference type="GO" id="GO:0007423">
    <property type="term" value="P:sensory organ development"/>
    <property type="evidence" value="ECO:0007669"/>
    <property type="project" value="TreeGrafter"/>
</dbReference>
<dbReference type="InterPro" id="IPR050359">
    <property type="entry name" value="bHLH_transcription_factors"/>
</dbReference>
<dbReference type="EMBL" id="KB201459">
    <property type="protein sequence ID" value="ESO96433.1"/>
    <property type="molecule type" value="Genomic_DNA"/>
</dbReference>
<protein>
    <recommendedName>
        <fullName evidence="2">BHLH domain-containing protein</fullName>
    </recommendedName>
</protein>
<dbReference type="CTD" id="20238169"/>
<dbReference type="GO" id="GO:0005634">
    <property type="term" value="C:nucleus"/>
    <property type="evidence" value="ECO:0007669"/>
    <property type="project" value="TreeGrafter"/>
</dbReference>
<keyword evidence="4" id="KW-1185">Reference proteome</keyword>
<dbReference type="OMA" id="TCESSTW"/>
<name>V3ZY36_LOTGI</name>
<dbReference type="CDD" id="cd11431">
    <property type="entry name" value="bHLH_TS_taxi_Dei"/>
    <property type="match status" value="1"/>
</dbReference>
<feature type="domain" description="BHLH" evidence="2">
    <location>
        <begin position="72"/>
        <end position="127"/>
    </location>
</feature>
<dbReference type="SMART" id="SM00353">
    <property type="entry name" value="HLH"/>
    <property type="match status" value="1"/>
</dbReference>
<dbReference type="InterPro" id="IPR036638">
    <property type="entry name" value="HLH_DNA-bd_sf"/>
</dbReference>
<proteinExistence type="predicted"/>
<reference evidence="3 4" key="1">
    <citation type="journal article" date="2013" name="Nature">
        <title>Insights into bilaterian evolution from three spiralian genomes.</title>
        <authorList>
            <person name="Simakov O."/>
            <person name="Marletaz F."/>
            <person name="Cho S.J."/>
            <person name="Edsinger-Gonzales E."/>
            <person name="Havlak P."/>
            <person name="Hellsten U."/>
            <person name="Kuo D.H."/>
            <person name="Larsson T."/>
            <person name="Lv J."/>
            <person name="Arendt D."/>
            <person name="Savage R."/>
            <person name="Osoegawa K."/>
            <person name="de Jong P."/>
            <person name="Grimwood J."/>
            <person name="Chapman J.A."/>
            <person name="Shapiro H."/>
            <person name="Aerts A."/>
            <person name="Otillar R.P."/>
            <person name="Terry A.Y."/>
            <person name="Boore J.L."/>
            <person name="Grigoriev I.V."/>
            <person name="Lindberg D.R."/>
            <person name="Seaver E.C."/>
            <person name="Weisblat D.A."/>
            <person name="Putnam N.H."/>
            <person name="Rokhsar D.S."/>
        </authorList>
    </citation>
    <scope>NUCLEOTIDE SEQUENCE [LARGE SCALE GENOMIC DNA]</scope>
</reference>
<dbReference type="SUPFAM" id="SSF47459">
    <property type="entry name" value="HLH, helix-loop-helix DNA-binding domain"/>
    <property type="match status" value="1"/>
</dbReference>
<dbReference type="PANTHER" id="PTHR19290">
    <property type="entry name" value="BASIC HELIX-LOOP-HELIX PROTEIN NEUROGENIN-RELATED"/>
    <property type="match status" value="1"/>
</dbReference>
<evidence type="ECO:0000256" key="1">
    <source>
        <dbReference type="SAM" id="MobiDB-lite"/>
    </source>
</evidence>
<dbReference type="GO" id="GO:0070888">
    <property type="term" value="F:E-box binding"/>
    <property type="evidence" value="ECO:0007669"/>
    <property type="project" value="TreeGrafter"/>
</dbReference>
<evidence type="ECO:0000313" key="3">
    <source>
        <dbReference type="EMBL" id="ESO96433.1"/>
    </source>
</evidence>
<evidence type="ECO:0000313" key="4">
    <source>
        <dbReference type="Proteomes" id="UP000030746"/>
    </source>
</evidence>
<dbReference type="Proteomes" id="UP000030746">
    <property type="component" value="Unassembled WGS sequence"/>
</dbReference>
<dbReference type="RefSeq" id="XP_009052797.1">
    <property type="nucleotide sequence ID" value="XM_009054549.1"/>
</dbReference>
<dbReference type="InterPro" id="IPR011598">
    <property type="entry name" value="bHLH_dom"/>
</dbReference>
<feature type="compositionally biased region" description="Polar residues" evidence="1">
    <location>
        <begin position="143"/>
        <end position="176"/>
    </location>
</feature>
<dbReference type="Gene3D" id="4.10.280.10">
    <property type="entry name" value="Helix-loop-helix DNA-binding domain"/>
    <property type="match status" value="1"/>
</dbReference>
<evidence type="ECO:0000259" key="2">
    <source>
        <dbReference type="PROSITE" id="PS50888"/>
    </source>
</evidence>
<gene>
    <name evidence="3" type="ORF">LOTGIDRAFT_159843</name>
</gene>
<dbReference type="OrthoDB" id="10063280at2759"/>
<dbReference type="STRING" id="225164.V3ZY36"/>
<dbReference type="GeneID" id="20238169"/>
<dbReference type="PROSITE" id="PS50888">
    <property type="entry name" value="BHLH"/>
    <property type="match status" value="1"/>
</dbReference>
<dbReference type="GO" id="GO:0003700">
    <property type="term" value="F:DNA-binding transcription factor activity"/>
    <property type="evidence" value="ECO:0007669"/>
    <property type="project" value="TreeGrafter"/>
</dbReference>
<feature type="region of interest" description="Disordered" evidence="1">
    <location>
        <begin position="135"/>
        <end position="176"/>
    </location>
</feature>
<dbReference type="HOGENOM" id="CLU_1112381_0_0_1"/>